<protein>
    <submittedName>
        <fullName evidence="1">Uncharacterized protein</fullName>
    </submittedName>
</protein>
<evidence type="ECO:0000313" key="1">
    <source>
        <dbReference type="EMBL" id="MPN28030.1"/>
    </source>
</evidence>
<sequence length="105" mass="11728">MVHIGNLIGEAHHPAFQRFRILPGSMAGNTIQNIGGQIESLAVVFQKTHHPHALFCMTKTMRTTFVERILPRVSVRGMSQIMSQSNRLCKILVKAQRTCNSACNL</sequence>
<name>A0A645GP92_9ZZZZ</name>
<reference evidence="1" key="1">
    <citation type="submission" date="2019-08" db="EMBL/GenBank/DDBJ databases">
        <authorList>
            <person name="Kucharzyk K."/>
            <person name="Murdoch R.W."/>
            <person name="Higgins S."/>
            <person name="Loffler F."/>
        </authorList>
    </citation>
    <scope>NUCLEOTIDE SEQUENCE</scope>
</reference>
<dbReference type="AlphaFoldDB" id="A0A645GP92"/>
<organism evidence="1">
    <name type="scientific">bioreactor metagenome</name>
    <dbReference type="NCBI Taxonomy" id="1076179"/>
    <lineage>
        <taxon>unclassified sequences</taxon>
        <taxon>metagenomes</taxon>
        <taxon>ecological metagenomes</taxon>
    </lineage>
</organism>
<proteinExistence type="predicted"/>
<dbReference type="EMBL" id="VSSQ01078143">
    <property type="protein sequence ID" value="MPN28030.1"/>
    <property type="molecule type" value="Genomic_DNA"/>
</dbReference>
<accession>A0A645GP92</accession>
<gene>
    <name evidence="1" type="ORF">SDC9_175467</name>
</gene>
<comment type="caution">
    <text evidence="1">The sequence shown here is derived from an EMBL/GenBank/DDBJ whole genome shotgun (WGS) entry which is preliminary data.</text>
</comment>